<comment type="caution">
    <text evidence="2">The sequence shown here is derived from an EMBL/GenBank/DDBJ whole genome shotgun (WGS) entry which is preliminary data.</text>
</comment>
<dbReference type="EMBL" id="JAUJYO010000005">
    <property type="protein sequence ID" value="KAK1316642.1"/>
    <property type="molecule type" value="Genomic_DNA"/>
</dbReference>
<evidence type="ECO:0000313" key="2">
    <source>
        <dbReference type="EMBL" id="KAK1316642.1"/>
    </source>
</evidence>
<reference evidence="2" key="2">
    <citation type="submission" date="2023-06" db="EMBL/GenBank/DDBJ databases">
        <authorList>
            <person name="Ma L."/>
            <person name="Liu K.-W."/>
            <person name="Li Z."/>
            <person name="Hsiao Y.-Y."/>
            <person name="Qi Y."/>
            <person name="Fu T."/>
            <person name="Tang G."/>
            <person name="Zhang D."/>
            <person name="Sun W.-H."/>
            <person name="Liu D.-K."/>
            <person name="Li Y."/>
            <person name="Chen G.-Z."/>
            <person name="Liu X.-D."/>
            <person name="Liao X.-Y."/>
            <person name="Jiang Y.-T."/>
            <person name="Yu X."/>
            <person name="Hao Y."/>
            <person name="Huang J."/>
            <person name="Zhao X.-W."/>
            <person name="Ke S."/>
            <person name="Chen Y.-Y."/>
            <person name="Wu W.-L."/>
            <person name="Hsu J.-L."/>
            <person name="Lin Y.-F."/>
            <person name="Huang M.-D."/>
            <person name="Li C.-Y."/>
            <person name="Huang L."/>
            <person name="Wang Z.-W."/>
            <person name="Zhao X."/>
            <person name="Zhong W.-Y."/>
            <person name="Peng D.-H."/>
            <person name="Ahmad S."/>
            <person name="Lan S."/>
            <person name="Zhang J.-S."/>
            <person name="Tsai W.-C."/>
            <person name="Van De Peer Y."/>
            <person name="Liu Z.-J."/>
        </authorList>
    </citation>
    <scope>NUCLEOTIDE SEQUENCE</scope>
    <source>
        <strain evidence="2">CP</strain>
        <tissue evidence="2">Leaves</tissue>
    </source>
</reference>
<evidence type="ECO:0000313" key="3">
    <source>
        <dbReference type="Proteomes" id="UP001180020"/>
    </source>
</evidence>
<dbReference type="GO" id="GO:0060090">
    <property type="term" value="F:molecular adaptor activity"/>
    <property type="evidence" value="ECO:0007669"/>
    <property type="project" value="InterPro"/>
</dbReference>
<protein>
    <recommendedName>
        <fullName evidence="1">Proteasome component Ecm29 N-terminal domain-containing protein</fullName>
    </recommendedName>
</protein>
<accession>A0AAV9EWS1</accession>
<keyword evidence="3" id="KW-1185">Reference proteome</keyword>
<feature type="domain" description="Proteasome component Ecm29 N-terminal" evidence="1">
    <location>
        <begin position="22"/>
        <end position="65"/>
    </location>
</feature>
<dbReference type="Pfam" id="PF13001">
    <property type="entry name" value="ECM29_N"/>
    <property type="match status" value="1"/>
</dbReference>
<name>A0AAV9EWS1_ACOCL</name>
<dbReference type="GO" id="GO:0043248">
    <property type="term" value="P:proteasome assembly"/>
    <property type="evidence" value="ECO:0007669"/>
    <property type="project" value="InterPro"/>
</dbReference>
<proteinExistence type="predicted"/>
<organism evidence="2 3">
    <name type="scientific">Acorus calamus</name>
    <name type="common">Sweet flag</name>
    <dbReference type="NCBI Taxonomy" id="4465"/>
    <lineage>
        <taxon>Eukaryota</taxon>
        <taxon>Viridiplantae</taxon>
        <taxon>Streptophyta</taxon>
        <taxon>Embryophyta</taxon>
        <taxon>Tracheophyta</taxon>
        <taxon>Spermatophyta</taxon>
        <taxon>Magnoliopsida</taxon>
        <taxon>Liliopsida</taxon>
        <taxon>Acoraceae</taxon>
        <taxon>Acorus</taxon>
    </lineage>
</organism>
<dbReference type="InterPro" id="IPR024372">
    <property type="entry name" value="Ecm29_N"/>
</dbReference>
<gene>
    <name evidence="2" type="ORF">QJS10_CPA05g00693</name>
</gene>
<reference evidence="2" key="1">
    <citation type="journal article" date="2023" name="Nat. Commun.">
        <title>Diploid and tetraploid genomes of Acorus and the evolution of monocots.</title>
        <authorList>
            <person name="Ma L."/>
            <person name="Liu K.W."/>
            <person name="Li Z."/>
            <person name="Hsiao Y.Y."/>
            <person name="Qi Y."/>
            <person name="Fu T."/>
            <person name="Tang G.D."/>
            <person name="Zhang D."/>
            <person name="Sun W.H."/>
            <person name="Liu D.K."/>
            <person name="Li Y."/>
            <person name="Chen G.Z."/>
            <person name="Liu X.D."/>
            <person name="Liao X.Y."/>
            <person name="Jiang Y.T."/>
            <person name="Yu X."/>
            <person name="Hao Y."/>
            <person name="Huang J."/>
            <person name="Zhao X.W."/>
            <person name="Ke S."/>
            <person name="Chen Y.Y."/>
            <person name="Wu W.L."/>
            <person name="Hsu J.L."/>
            <person name="Lin Y.F."/>
            <person name="Huang M.D."/>
            <person name="Li C.Y."/>
            <person name="Huang L."/>
            <person name="Wang Z.W."/>
            <person name="Zhao X."/>
            <person name="Zhong W.Y."/>
            <person name="Peng D.H."/>
            <person name="Ahmad S."/>
            <person name="Lan S."/>
            <person name="Zhang J.S."/>
            <person name="Tsai W.C."/>
            <person name="Van de Peer Y."/>
            <person name="Liu Z.J."/>
        </authorList>
    </citation>
    <scope>NUCLEOTIDE SEQUENCE</scope>
    <source>
        <strain evidence="2">CP</strain>
    </source>
</reference>
<evidence type="ECO:0000259" key="1">
    <source>
        <dbReference type="Pfam" id="PF13001"/>
    </source>
</evidence>
<dbReference type="AlphaFoldDB" id="A0AAV9EWS1"/>
<sequence>MAEPSQSTAEIRTDDAEREEMLDRMLTRLALADDSNLQQLLTSLLPYTISSISSSSPSIRIRIYQTWILGE</sequence>
<dbReference type="Proteomes" id="UP001180020">
    <property type="component" value="Unassembled WGS sequence"/>
</dbReference>